<reference evidence="1" key="2">
    <citation type="submission" date="2023-06" db="EMBL/GenBank/DDBJ databases">
        <authorList>
            <person name="Ma L."/>
            <person name="Liu K.-W."/>
            <person name="Li Z."/>
            <person name="Hsiao Y.-Y."/>
            <person name="Qi Y."/>
            <person name="Fu T."/>
            <person name="Tang G."/>
            <person name="Zhang D."/>
            <person name="Sun W.-H."/>
            <person name="Liu D.-K."/>
            <person name="Li Y."/>
            <person name="Chen G.-Z."/>
            <person name="Liu X.-D."/>
            <person name="Liao X.-Y."/>
            <person name="Jiang Y.-T."/>
            <person name="Yu X."/>
            <person name="Hao Y."/>
            <person name="Huang J."/>
            <person name="Zhao X.-W."/>
            <person name="Ke S."/>
            <person name="Chen Y.-Y."/>
            <person name="Wu W.-L."/>
            <person name="Hsu J.-L."/>
            <person name="Lin Y.-F."/>
            <person name="Huang M.-D."/>
            <person name="Li C.-Y."/>
            <person name="Huang L."/>
            <person name="Wang Z.-W."/>
            <person name="Zhao X."/>
            <person name="Zhong W.-Y."/>
            <person name="Peng D.-H."/>
            <person name="Ahmad S."/>
            <person name="Lan S."/>
            <person name="Zhang J.-S."/>
            <person name="Tsai W.-C."/>
            <person name="Van De Peer Y."/>
            <person name="Liu Z.-J."/>
        </authorList>
    </citation>
    <scope>NUCLEOTIDE SEQUENCE</scope>
    <source>
        <strain evidence="1">CP</strain>
        <tissue evidence="1">Leaves</tissue>
    </source>
</reference>
<protein>
    <submittedName>
        <fullName evidence="1">Uncharacterized protein</fullName>
    </submittedName>
</protein>
<gene>
    <name evidence="1" type="ORF">QJS10_CPB11g01179</name>
</gene>
<dbReference type="AlphaFoldDB" id="A0AAV9DR28"/>
<organism evidence="1 2">
    <name type="scientific">Acorus calamus</name>
    <name type="common">Sweet flag</name>
    <dbReference type="NCBI Taxonomy" id="4465"/>
    <lineage>
        <taxon>Eukaryota</taxon>
        <taxon>Viridiplantae</taxon>
        <taxon>Streptophyta</taxon>
        <taxon>Embryophyta</taxon>
        <taxon>Tracheophyta</taxon>
        <taxon>Spermatophyta</taxon>
        <taxon>Magnoliopsida</taxon>
        <taxon>Liliopsida</taxon>
        <taxon>Acoraceae</taxon>
        <taxon>Acorus</taxon>
    </lineage>
</organism>
<evidence type="ECO:0000313" key="1">
    <source>
        <dbReference type="EMBL" id="KAK1303135.1"/>
    </source>
</evidence>
<sequence>MSLLGCWPVRRSKEVAEVRTEGERDGDRGRGFVNEQTMKEKTIAPQPCFLRTSIDRIRCAVTGWKIRLGTSSIYSKREVGKYPEGNGVGWLRLDLSLMLWFFCQRTGEGRLVLTSRPGWGGYFLCREHVRVGDESFAFDSGIGDDHPDPFTAVGCSDPAVQNAELNRDDQACAVADALPT</sequence>
<proteinExistence type="predicted"/>
<dbReference type="Proteomes" id="UP001180020">
    <property type="component" value="Unassembled WGS sequence"/>
</dbReference>
<reference evidence="1" key="1">
    <citation type="journal article" date="2023" name="Nat. Commun.">
        <title>Diploid and tetraploid genomes of Acorus and the evolution of monocots.</title>
        <authorList>
            <person name="Ma L."/>
            <person name="Liu K.W."/>
            <person name="Li Z."/>
            <person name="Hsiao Y.Y."/>
            <person name="Qi Y."/>
            <person name="Fu T."/>
            <person name="Tang G.D."/>
            <person name="Zhang D."/>
            <person name="Sun W.H."/>
            <person name="Liu D.K."/>
            <person name="Li Y."/>
            <person name="Chen G.Z."/>
            <person name="Liu X.D."/>
            <person name="Liao X.Y."/>
            <person name="Jiang Y.T."/>
            <person name="Yu X."/>
            <person name="Hao Y."/>
            <person name="Huang J."/>
            <person name="Zhao X.W."/>
            <person name="Ke S."/>
            <person name="Chen Y.Y."/>
            <person name="Wu W.L."/>
            <person name="Hsu J.L."/>
            <person name="Lin Y.F."/>
            <person name="Huang M.D."/>
            <person name="Li C.Y."/>
            <person name="Huang L."/>
            <person name="Wang Z.W."/>
            <person name="Zhao X."/>
            <person name="Zhong W.Y."/>
            <person name="Peng D.H."/>
            <person name="Ahmad S."/>
            <person name="Lan S."/>
            <person name="Zhang J.S."/>
            <person name="Tsai W.C."/>
            <person name="Van de Peer Y."/>
            <person name="Liu Z.J."/>
        </authorList>
    </citation>
    <scope>NUCLEOTIDE SEQUENCE</scope>
    <source>
        <strain evidence="1">CP</strain>
    </source>
</reference>
<evidence type="ECO:0000313" key="2">
    <source>
        <dbReference type="Proteomes" id="UP001180020"/>
    </source>
</evidence>
<accession>A0AAV9DR28</accession>
<comment type="caution">
    <text evidence="1">The sequence shown here is derived from an EMBL/GenBank/DDBJ whole genome shotgun (WGS) entry which is preliminary data.</text>
</comment>
<keyword evidence="2" id="KW-1185">Reference proteome</keyword>
<name>A0AAV9DR28_ACOCL</name>
<dbReference type="EMBL" id="JAUJYO010000011">
    <property type="protein sequence ID" value="KAK1303135.1"/>
    <property type="molecule type" value="Genomic_DNA"/>
</dbReference>